<keyword evidence="4 6" id="KW-1133">Transmembrane helix</keyword>
<sequence>MDLEAFIWLIFLLMNMGLIALNFYQIISLSDLESDHLNPYKASSRINSVVIPEYLLHGAWCILFLLTGHWVFFLLNLLPVYLNVTKFMKRQHLIDVTEAFAVLSAEQKLRNVKMIFYLVLLAIVMIRLIFAINNHYADEGEALNFYGLF</sequence>
<proteinExistence type="inferred from homology"/>
<feature type="transmembrane region" description="Helical" evidence="6">
    <location>
        <begin position="114"/>
        <end position="132"/>
    </location>
</feature>
<dbReference type="PANTHER" id="PTHR12290">
    <property type="entry name" value="CORNICHON-RELATED"/>
    <property type="match status" value="1"/>
</dbReference>
<dbReference type="Proteomes" id="UP001630127">
    <property type="component" value="Unassembled WGS sequence"/>
</dbReference>
<evidence type="ECO:0008006" key="9">
    <source>
        <dbReference type="Google" id="ProtNLM"/>
    </source>
</evidence>
<dbReference type="SMART" id="SM01398">
    <property type="entry name" value="Cornichon"/>
    <property type="match status" value="1"/>
</dbReference>
<keyword evidence="8" id="KW-1185">Reference proteome</keyword>
<comment type="caution">
    <text evidence="7">The sequence shown here is derived from an EMBL/GenBank/DDBJ whole genome shotgun (WGS) entry which is preliminary data.</text>
</comment>
<keyword evidence="3 6" id="KW-0812">Transmembrane</keyword>
<name>A0ABD3ARN9_9GENT</name>
<protein>
    <recommendedName>
        <fullName evidence="9">Cornichon</fullName>
    </recommendedName>
</protein>
<comment type="similarity">
    <text evidence="2">Belongs to the cornichon family.</text>
</comment>
<evidence type="ECO:0000256" key="3">
    <source>
        <dbReference type="ARBA" id="ARBA00022692"/>
    </source>
</evidence>
<evidence type="ECO:0000256" key="6">
    <source>
        <dbReference type="SAM" id="Phobius"/>
    </source>
</evidence>
<keyword evidence="5 6" id="KW-0472">Membrane</keyword>
<feature type="transmembrane region" description="Helical" evidence="6">
    <location>
        <begin position="54"/>
        <end position="82"/>
    </location>
</feature>
<evidence type="ECO:0000313" key="7">
    <source>
        <dbReference type="EMBL" id="KAL3533866.1"/>
    </source>
</evidence>
<reference evidence="7 8" key="1">
    <citation type="submission" date="2024-11" db="EMBL/GenBank/DDBJ databases">
        <title>A near-complete genome assembly of Cinchona calisaya.</title>
        <authorList>
            <person name="Lian D.C."/>
            <person name="Zhao X.W."/>
            <person name="Wei L."/>
        </authorList>
    </citation>
    <scope>NUCLEOTIDE SEQUENCE [LARGE SCALE GENOMIC DNA]</scope>
    <source>
        <tissue evidence="7">Nenye</tissue>
    </source>
</reference>
<accession>A0ABD3ARN9</accession>
<feature type="transmembrane region" description="Helical" evidence="6">
    <location>
        <begin position="7"/>
        <end position="27"/>
    </location>
</feature>
<dbReference type="Pfam" id="PF03311">
    <property type="entry name" value="Cornichon"/>
    <property type="match status" value="1"/>
</dbReference>
<dbReference type="GO" id="GO:0016020">
    <property type="term" value="C:membrane"/>
    <property type="evidence" value="ECO:0007669"/>
    <property type="project" value="UniProtKB-SubCell"/>
</dbReference>
<evidence type="ECO:0000256" key="1">
    <source>
        <dbReference type="ARBA" id="ARBA00004141"/>
    </source>
</evidence>
<dbReference type="AlphaFoldDB" id="A0ABD3ARN9"/>
<evidence type="ECO:0000256" key="2">
    <source>
        <dbReference type="ARBA" id="ARBA00010095"/>
    </source>
</evidence>
<dbReference type="InterPro" id="IPR003377">
    <property type="entry name" value="Cornichon"/>
</dbReference>
<organism evidence="7 8">
    <name type="scientific">Cinchona calisaya</name>
    <dbReference type="NCBI Taxonomy" id="153742"/>
    <lineage>
        <taxon>Eukaryota</taxon>
        <taxon>Viridiplantae</taxon>
        <taxon>Streptophyta</taxon>
        <taxon>Embryophyta</taxon>
        <taxon>Tracheophyta</taxon>
        <taxon>Spermatophyta</taxon>
        <taxon>Magnoliopsida</taxon>
        <taxon>eudicotyledons</taxon>
        <taxon>Gunneridae</taxon>
        <taxon>Pentapetalae</taxon>
        <taxon>asterids</taxon>
        <taxon>lamiids</taxon>
        <taxon>Gentianales</taxon>
        <taxon>Rubiaceae</taxon>
        <taxon>Cinchonoideae</taxon>
        <taxon>Cinchoneae</taxon>
        <taxon>Cinchona</taxon>
    </lineage>
</organism>
<comment type="subcellular location">
    <subcellularLocation>
        <location evidence="1">Membrane</location>
        <topology evidence="1">Multi-pass membrane protein</topology>
    </subcellularLocation>
</comment>
<evidence type="ECO:0000313" key="8">
    <source>
        <dbReference type="Proteomes" id="UP001630127"/>
    </source>
</evidence>
<evidence type="ECO:0000256" key="5">
    <source>
        <dbReference type="ARBA" id="ARBA00023136"/>
    </source>
</evidence>
<dbReference type="EMBL" id="JBJUIK010000003">
    <property type="protein sequence ID" value="KAL3533866.1"/>
    <property type="molecule type" value="Genomic_DNA"/>
</dbReference>
<evidence type="ECO:0000256" key="4">
    <source>
        <dbReference type="ARBA" id="ARBA00022989"/>
    </source>
</evidence>
<gene>
    <name evidence="7" type="ORF">ACH5RR_007387</name>
</gene>